<keyword evidence="3" id="KW-0547">Nucleotide-binding</keyword>
<keyword evidence="6" id="KW-0342">GTP-binding</keyword>
<dbReference type="SMART" id="SM00173">
    <property type="entry name" value="RAS"/>
    <property type="match status" value="1"/>
</dbReference>
<evidence type="ECO:0000313" key="11">
    <source>
        <dbReference type="Proteomes" id="UP000014760"/>
    </source>
</evidence>
<reference evidence="9 11" key="2">
    <citation type="journal article" date="2013" name="Nature">
        <title>Insights into bilaterian evolution from three spiralian genomes.</title>
        <authorList>
            <person name="Simakov O."/>
            <person name="Marletaz F."/>
            <person name="Cho S.J."/>
            <person name="Edsinger-Gonzales E."/>
            <person name="Havlak P."/>
            <person name="Hellsten U."/>
            <person name="Kuo D.H."/>
            <person name="Larsson T."/>
            <person name="Lv J."/>
            <person name="Arendt D."/>
            <person name="Savage R."/>
            <person name="Osoegawa K."/>
            <person name="de Jong P."/>
            <person name="Grimwood J."/>
            <person name="Chapman J.A."/>
            <person name="Shapiro H."/>
            <person name="Aerts A."/>
            <person name="Otillar R.P."/>
            <person name="Terry A.Y."/>
            <person name="Boore J.L."/>
            <person name="Grigoriev I.V."/>
            <person name="Lindberg D.R."/>
            <person name="Seaver E.C."/>
            <person name="Weisblat D.A."/>
            <person name="Putnam N.H."/>
            <person name="Rokhsar D.S."/>
        </authorList>
    </citation>
    <scope>NUCLEOTIDE SEQUENCE</scope>
    <source>
        <strain evidence="9 11">I ESC-2004</strain>
    </source>
</reference>
<feature type="domain" description="EF-hand" evidence="8">
    <location>
        <begin position="10"/>
        <end position="45"/>
    </location>
</feature>
<protein>
    <recommendedName>
        <fullName evidence="8">EF-hand domain-containing protein</fullName>
    </recommendedName>
</protein>
<dbReference type="SMART" id="SM00174">
    <property type="entry name" value="RHO"/>
    <property type="match status" value="1"/>
</dbReference>
<dbReference type="SMART" id="SM00054">
    <property type="entry name" value="EFh"/>
    <property type="match status" value="1"/>
</dbReference>
<dbReference type="NCBIfam" id="TIGR00231">
    <property type="entry name" value="small_GTP"/>
    <property type="match status" value="1"/>
</dbReference>
<evidence type="ECO:0000256" key="2">
    <source>
        <dbReference type="ARBA" id="ARBA00022490"/>
    </source>
</evidence>
<dbReference type="Pfam" id="PF00071">
    <property type="entry name" value="Ras"/>
    <property type="match status" value="1"/>
</dbReference>
<dbReference type="SMART" id="SM00177">
    <property type="entry name" value="ARF"/>
    <property type="match status" value="1"/>
</dbReference>
<dbReference type="GO" id="GO:0005509">
    <property type="term" value="F:calcium ion binding"/>
    <property type="evidence" value="ECO:0007669"/>
    <property type="project" value="InterPro"/>
</dbReference>
<dbReference type="SMART" id="SM00176">
    <property type="entry name" value="RAN"/>
    <property type="match status" value="1"/>
</dbReference>
<comment type="subcellular location">
    <subcellularLocation>
        <location evidence="1">Cytoplasm</location>
    </subcellularLocation>
</comment>
<dbReference type="GO" id="GO:0003924">
    <property type="term" value="F:GTPase activity"/>
    <property type="evidence" value="ECO:0007669"/>
    <property type="project" value="InterPro"/>
</dbReference>
<feature type="compositionally biased region" description="Low complexity" evidence="7">
    <location>
        <begin position="367"/>
        <end position="383"/>
    </location>
</feature>
<evidence type="ECO:0000256" key="7">
    <source>
        <dbReference type="SAM" id="MobiDB-lite"/>
    </source>
</evidence>
<dbReference type="OMA" id="RKNCKYF"/>
<reference evidence="10" key="3">
    <citation type="submission" date="2015-06" db="UniProtKB">
        <authorList>
            <consortium name="EnsemblMetazoa"/>
        </authorList>
    </citation>
    <scope>IDENTIFICATION</scope>
</reference>
<dbReference type="FunFam" id="3.40.50.300:FF:001348">
    <property type="entry name" value="Ras and EF-hand domain-containing protein"/>
    <property type="match status" value="1"/>
</dbReference>
<dbReference type="SMART" id="SM00175">
    <property type="entry name" value="RAB"/>
    <property type="match status" value="1"/>
</dbReference>
<dbReference type="PROSITE" id="PS51419">
    <property type="entry name" value="RAB"/>
    <property type="match status" value="1"/>
</dbReference>
<gene>
    <name evidence="9" type="ORF">CAPTEDRAFT_219290</name>
</gene>
<organism evidence="9">
    <name type="scientific">Capitella teleta</name>
    <name type="common">Polychaete worm</name>
    <dbReference type="NCBI Taxonomy" id="283909"/>
    <lineage>
        <taxon>Eukaryota</taxon>
        <taxon>Metazoa</taxon>
        <taxon>Spiralia</taxon>
        <taxon>Lophotrochozoa</taxon>
        <taxon>Annelida</taxon>
        <taxon>Polychaeta</taxon>
        <taxon>Sedentaria</taxon>
        <taxon>Scolecida</taxon>
        <taxon>Capitellidae</taxon>
        <taxon>Capitella</taxon>
    </lineage>
</organism>
<dbReference type="InterPro" id="IPR011992">
    <property type="entry name" value="EF-hand-dom_pair"/>
</dbReference>
<dbReference type="InterPro" id="IPR027417">
    <property type="entry name" value="P-loop_NTPase"/>
</dbReference>
<feature type="compositionally biased region" description="Basic and acidic residues" evidence="7">
    <location>
        <begin position="219"/>
        <end position="233"/>
    </location>
</feature>
<reference evidence="11" key="1">
    <citation type="submission" date="2012-12" db="EMBL/GenBank/DDBJ databases">
        <authorList>
            <person name="Hellsten U."/>
            <person name="Grimwood J."/>
            <person name="Chapman J.A."/>
            <person name="Shapiro H."/>
            <person name="Aerts A."/>
            <person name="Otillar R.P."/>
            <person name="Terry A.Y."/>
            <person name="Boore J.L."/>
            <person name="Simakov O."/>
            <person name="Marletaz F."/>
            <person name="Cho S.-J."/>
            <person name="Edsinger-Gonzales E."/>
            <person name="Havlak P."/>
            <person name="Kuo D.-H."/>
            <person name="Larsson T."/>
            <person name="Lv J."/>
            <person name="Arendt D."/>
            <person name="Savage R."/>
            <person name="Osoegawa K."/>
            <person name="de Jong P."/>
            <person name="Lindberg D.R."/>
            <person name="Seaver E.C."/>
            <person name="Weisblat D.A."/>
            <person name="Putnam N.H."/>
            <person name="Grigoriev I.V."/>
            <person name="Rokhsar D.S."/>
        </authorList>
    </citation>
    <scope>NUCLEOTIDE SEQUENCE</scope>
    <source>
        <strain evidence="11">I ESC-2004</strain>
    </source>
</reference>
<dbReference type="HOGENOM" id="CLU_023178_0_0_1"/>
<dbReference type="SUPFAM" id="SSF47473">
    <property type="entry name" value="EF-hand"/>
    <property type="match status" value="1"/>
</dbReference>
<feature type="region of interest" description="Disordered" evidence="7">
    <location>
        <begin position="215"/>
        <end position="235"/>
    </location>
</feature>
<keyword evidence="4" id="KW-0106">Calcium</keyword>
<evidence type="ECO:0000259" key="8">
    <source>
        <dbReference type="PROSITE" id="PS50222"/>
    </source>
</evidence>
<dbReference type="CDD" id="cd00154">
    <property type="entry name" value="Rab"/>
    <property type="match status" value="1"/>
</dbReference>
<dbReference type="InterPro" id="IPR018247">
    <property type="entry name" value="EF_Hand_1_Ca_BS"/>
</dbReference>
<dbReference type="PRINTS" id="PR00449">
    <property type="entry name" value="RASTRNSFRMNG"/>
</dbReference>
<dbReference type="EMBL" id="KB308962">
    <property type="protein sequence ID" value="ELT95931.1"/>
    <property type="molecule type" value="Genomic_DNA"/>
</dbReference>
<dbReference type="Gene3D" id="1.10.238.10">
    <property type="entry name" value="EF-hand"/>
    <property type="match status" value="1"/>
</dbReference>
<dbReference type="Gene3D" id="3.40.50.300">
    <property type="entry name" value="P-loop containing nucleotide triphosphate hydrolases"/>
    <property type="match status" value="1"/>
</dbReference>
<proteinExistence type="predicted"/>
<feature type="region of interest" description="Disordered" evidence="7">
    <location>
        <begin position="334"/>
        <end position="386"/>
    </location>
</feature>
<dbReference type="STRING" id="283909.R7TWX1"/>
<dbReference type="GO" id="GO:0005525">
    <property type="term" value="F:GTP binding"/>
    <property type="evidence" value="ECO:0007669"/>
    <property type="project" value="UniProtKB-KW"/>
</dbReference>
<name>R7TWX1_CAPTE</name>
<dbReference type="GO" id="GO:0005737">
    <property type="term" value="C:cytoplasm"/>
    <property type="evidence" value="ECO:0007669"/>
    <property type="project" value="UniProtKB-SubCell"/>
</dbReference>
<keyword evidence="2" id="KW-0963">Cytoplasm</keyword>
<dbReference type="InterPro" id="IPR002048">
    <property type="entry name" value="EF_hand_dom"/>
</dbReference>
<dbReference type="SUPFAM" id="SSF52540">
    <property type="entry name" value="P-loop containing nucleoside triphosphate hydrolases"/>
    <property type="match status" value="1"/>
</dbReference>
<evidence type="ECO:0000256" key="5">
    <source>
        <dbReference type="ARBA" id="ARBA00023054"/>
    </source>
</evidence>
<evidence type="ECO:0000256" key="3">
    <source>
        <dbReference type="ARBA" id="ARBA00022741"/>
    </source>
</evidence>
<dbReference type="InterPro" id="IPR005225">
    <property type="entry name" value="Small_GTP-bd"/>
</dbReference>
<dbReference type="InterPro" id="IPR001806">
    <property type="entry name" value="Small_GTPase"/>
</dbReference>
<dbReference type="PROSITE" id="PS51421">
    <property type="entry name" value="RAS"/>
    <property type="match status" value="1"/>
</dbReference>
<dbReference type="PROSITE" id="PS51420">
    <property type="entry name" value="RHO"/>
    <property type="match status" value="1"/>
</dbReference>
<dbReference type="OrthoDB" id="9989112at2759"/>
<evidence type="ECO:0000256" key="6">
    <source>
        <dbReference type="ARBA" id="ARBA00023134"/>
    </source>
</evidence>
<sequence length="704" mass="80042">MQRLQSELPLNPEQLEDVFDSLDDDGNGYLTLEEFIGGFGSFVGLGPTSFEKQTSVDSIGSGECVYENDHVDLDDNDESFNEMISTLGAQDVMEDTENIKTLWSKLRKDEPELLGNFEKFLGKVTGELKRKHTDYMSLESVLRSKSSAHDEELRKLYEEMETQIRAEKERVLNEEKAKERQMKDELEQELMEKDRQLQELISKHQEMEGRLEINMGQESETKQENEQLQKEREELEEMLNESQQDLEESRNYINQLRQQHREEKRERALAALQISEGIALERESLVKQLSMLRDMNKKLRDDRDEADLRREEEVKLNEGAFGGETAPALYRDDTMDDEDDIAPPVAKTGNPRGSTRRKRSQLSKQGSVMSSYFSSTSSSRQNSVCPTLEDTVSLHDVEDIEVDDPPITPHGRSYYGDPALESSLHATEVFSSSLTPSHLTGMPYANSIEEDDPGIATSHVVTNDHLMEIETDEVDLSTETREQPVGANSSPVAMDQPLSHQDVENASPERLFKVVFVGDSGVGKSSFIHRFCNDSFKATFSATIGVDFQVKNLKVDSHIIALQLWDTAGQERFRSITKQYFRKADGVIIMYDVTSETSFKNVVNWMSSVQDGTDEGTVLLVIGNKLDLVEDEDSRVVRTKDGTKLADEYEALFYETSAKSGLSVREALEAMSRLLRDREDRELEKAVNLEDDILEEKKDRKCCF</sequence>
<evidence type="ECO:0000256" key="1">
    <source>
        <dbReference type="ARBA" id="ARBA00004496"/>
    </source>
</evidence>
<dbReference type="EnsemblMetazoa" id="CapteT219290">
    <property type="protein sequence ID" value="CapteP219290"/>
    <property type="gene ID" value="CapteG219290"/>
</dbReference>
<evidence type="ECO:0000313" key="9">
    <source>
        <dbReference type="EMBL" id="ELT95931.1"/>
    </source>
</evidence>
<evidence type="ECO:0000313" key="10">
    <source>
        <dbReference type="EnsemblMetazoa" id="CapteP219290"/>
    </source>
</evidence>
<accession>R7TWX1</accession>
<keyword evidence="5" id="KW-0175">Coiled coil</keyword>
<dbReference type="PANTHER" id="PTHR47977">
    <property type="entry name" value="RAS-RELATED PROTEIN RAB"/>
    <property type="match status" value="1"/>
</dbReference>
<dbReference type="PROSITE" id="PS50222">
    <property type="entry name" value="EF_HAND_2"/>
    <property type="match status" value="1"/>
</dbReference>
<dbReference type="InterPro" id="IPR050227">
    <property type="entry name" value="Rab"/>
</dbReference>
<dbReference type="AlphaFoldDB" id="R7TWX1"/>
<keyword evidence="11" id="KW-1185">Reference proteome</keyword>
<dbReference type="EMBL" id="AMQN01002343">
    <property type="status" value="NOT_ANNOTATED_CDS"/>
    <property type="molecule type" value="Genomic_DNA"/>
</dbReference>
<dbReference type="PROSITE" id="PS51417">
    <property type="entry name" value="ARF"/>
    <property type="match status" value="1"/>
</dbReference>
<evidence type="ECO:0000256" key="4">
    <source>
        <dbReference type="ARBA" id="ARBA00022837"/>
    </source>
</evidence>
<dbReference type="Proteomes" id="UP000014760">
    <property type="component" value="Unassembled WGS sequence"/>
</dbReference>
<dbReference type="PROSITE" id="PS00018">
    <property type="entry name" value="EF_HAND_1"/>
    <property type="match status" value="1"/>
</dbReference>